<organism evidence="2 3">
    <name type="scientific">Candidatus Jorgensenbacteria bacterium RIFCSPLOWO2_01_FULL_45_25b</name>
    <dbReference type="NCBI Taxonomy" id="1798471"/>
    <lineage>
        <taxon>Bacteria</taxon>
        <taxon>Candidatus Joergenseniibacteriota</taxon>
    </lineage>
</organism>
<evidence type="ECO:0000313" key="2">
    <source>
        <dbReference type="EMBL" id="OGG40230.1"/>
    </source>
</evidence>
<accession>A0A1F6BTI7</accession>
<evidence type="ECO:0000313" key="3">
    <source>
        <dbReference type="Proteomes" id="UP000176996"/>
    </source>
</evidence>
<protein>
    <recommendedName>
        <fullName evidence="1">TraC-like domain-containing protein</fullName>
    </recommendedName>
</protein>
<name>A0A1F6BTI7_9BACT</name>
<sequence>MIPATQQFVDVKDVKDGVIRLKRGGFRRVLAVSGINFDLKSEEEREIILRSYQAFLNTLDFSVQFFIHSRKVNVSSYLRQIEERRAEEENELLKIQIEDYMNFIRSFVEENPIVTKSFFVVVPYDAAAFASPTKGFMNIFRPSPTKAKTDERIEDQKALLQLEARVDEVSSGLQGIGLHAHPLDDDEIAELFYNLYNPELIEKEGFAIAGPNTNDTN</sequence>
<evidence type="ECO:0000259" key="1">
    <source>
        <dbReference type="Pfam" id="PF26593"/>
    </source>
</evidence>
<dbReference type="EMBL" id="MFKK01000030">
    <property type="protein sequence ID" value="OGG40230.1"/>
    <property type="molecule type" value="Genomic_DNA"/>
</dbReference>
<reference evidence="2 3" key="1">
    <citation type="journal article" date="2016" name="Nat. Commun.">
        <title>Thousands of microbial genomes shed light on interconnected biogeochemical processes in an aquifer system.</title>
        <authorList>
            <person name="Anantharaman K."/>
            <person name="Brown C.T."/>
            <person name="Hug L.A."/>
            <person name="Sharon I."/>
            <person name="Castelle C.J."/>
            <person name="Probst A.J."/>
            <person name="Thomas B.C."/>
            <person name="Singh A."/>
            <person name="Wilkins M.J."/>
            <person name="Karaoz U."/>
            <person name="Brodie E.L."/>
            <person name="Williams K.H."/>
            <person name="Hubbard S.S."/>
            <person name="Banfield J.F."/>
        </authorList>
    </citation>
    <scope>NUCLEOTIDE SEQUENCE [LARGE SCALE GENOMIC DNA]</scope>
</reference>
<dbReference type="Pfam" id="PF26593">
    <property type="entry name" value="TraC-like"/>
    <property type="match status" value="1"/>
</dbReference>
<dbReference type="AlphaFoldDB" id="A0A1F6BTI7"/>
<gene>
    <name evidence="2" type="ORF">A3A21_02545</name>
</gene>
<dbReference type="InterPro" id="IPR058596">
    <property type="entry name" value="TraC-like_dom"/>
</dbReference>
<dbReference type="Proteomes" id="UP000176996">
    <property type="component" value="Unassembled WGS sequence"/>
</dbReference>
<proteinExistence type="predicted"/>
<comment type="caution">
    <text evidence="2">The sequence shown here is derived from an EMBL/GenBank/DDBJ whole genome shotgun (WGS) entry which is preliminary data.</text>
</comment>
<feature type="domain" description="TraC-like" evidence="1">
    <location>
        <begin position="17"/>
        <end position="196"/>
    </location>
</feature>
<dbReference type="STRING" id="1798471.A3A21_02545"/>